<dbReference type="Pfam" id="PF13188">
    <property type="entry name" value="PAS_8"/>
    <property type="match status" value="1"/>
</dbReference>
<keyword evidence="10" id="KW-1133">Transmembrane helix</keyword>
<evidence type="ECO:0000256" key="1">
    <source>
        <dbReference type="ARBA" id="ARBA00000085"/>
    </source>
</evidence>
<feature type="domain" description="PAS" evidence="13">
    <location>
        <begin position="212"/>
        <end position="258"/>
    </location>
</feature>
<dbReference type="KEGG" id="gms:SOIL9_12780"/>
<dbReference type="PANTHER" id="PTHR43065:SF46">
    <property type="entry name" value="C4-DICARBOXYLATE TRANSPORT SENSOR PROTEIN DCTB"/>
    <property type="match status" value="1"/>
</dbReference>
<dbReference type="SMART" id="SM00387">
    <property type="entry name" value="HATPase_c"/>
    <property type="match status" value="1"/>
</dbReference>
<evidence type="ECO:0000256" key="6">
    <source>
        <dbReference type="ARBA" id="ARBA00022777"/>
    </source>
</evidence>
<dbReference type="PRINTS" id="PR00344">
    <property type="entry name" value="BCTRLSENSOR"/>
</dbReference>
<dbReference type="InterPro" id="IPR004358">
    <property type="entry name" value="Sig_transdc_His_kin-like_C"/>
</dbReference>
<dbReference type="InterPro" id="IPR003594">
    <property type="entry name" value="HATPase_dom"/>
</dbReference>
<dbReference type="Pfam" id="PF08448">
    <property type="entry name" value="PAS_4"/>
    <property type="match status" value="1"/>
</dbReference>
<feature type="domain" description="PAS" evidence="13">
    <location>
        <begin position="468"/>
        <end position="538"/>
    </location>
</feature>
<dbReference type="SUPFAM" id="SSF47384">
    <property type="entry name" value="Homodimeric domain of signal transducing histidine kinase"/>
    <property type="match status" value="1"/>
</dbReference>
<feature type="domain" description="PAS" evidence="13">
    <location>
        <begin position="107"/>
        <end position="135"/>
    </location>
</feature>
<evidence type="ECO:0000256" key="7">
    <source>
        <dbReference type="ARBA" id="ARBA00022840"/>
    </source>
</evidence>
<dbReference type="Pfam" id="PF13426">
    <property type="entry name" value="PAS_9"/>
    <property type="match status" value="1"/>
</dbReference>
<proteinExistence type="predicted"/>
<evidence type="ECO:0000256" key="5">
    <source>
        <dbReference type="ARBA" id="ARBA00022741"/>
    </source>
</evidence>
<feature type="transmembrane region" description="Helical" evidence="10">
    <location>
        <begin position="12"/>
        <end position="32"/>
    </location>
</feature>
<feature type="domain" description="PAC" evidence="14">
    <location>
        <begin position="159"/>
        <end position="211"/>
    </location>
</feature>
<organism evidence="15 16">
    <name type="scientific">Gemmata massiliana</name>
    <dbReference type="NCBI Taxonomy" id="1210884"/>
    <lineage>
        <taxon>Bacteria</taxon>
        <taxon>Pseudomonadati</taxon>
        <taxon>Planctomycetota</taxon>
        <taxon>Planctomycetia</taxon>
        <taxon>Gemmatales</taxon>
        <taxon>Gemmataceae</taxon>
        <taxon>Gemmata</taxon>
    </lineage>
</organism>
<dbReference type="InterPro" id="IPR036097">
    <property type="entry name" value="HisK_dim/P_sf"/>
</dbReference>
<reference evidence="15 16" key="1">
    <citation type="submission" date="2019-05" db="EMBL/GenBank/DDBJ databases">
        <authorList>
            <consortium name="Science for Life Laboratories"/>
        </authorList>
    </citation>
    <scope>NUCLEOTIDE SEQUENCE [LARGE SCALE GENOMIC DNA]</scope>
    <source>
        <strain evidence="15">Soil9</strain>
    </source>
</reference>
<evidence type="ECO:0000313" key="16">
    <source>
        <dbReference type="Proteomes" id="UP000464178"/>
    </source>
</evidence>
<dbReference type="Gene3D" id="3.30.450.20">
    <property type="entry name" value="PAS domain"/>
    <property type="match status" value="4"/>
</dbReference>
<feature type="domain" description="Histidine kinase" evidence="11">
    <location>
        <begin position="607"/>
        <end position="830"/>
    </location>
</feature>
<dbReference type="PROSITE" id="PS50113">
    <property type="entry name" value="PAC"/>
    <property type="match status" value="2"/>
</dbReference>
<dbReference type="GO" id="GO:0006355">
    <property type="term" value="P:regulation of DNA-templated transcription"/>
    <property type="evidence" value="ECO:0007669"/>
    <property type="project" value="InterPro"/>
</dbReference>
<dbReference type="InterPro" id="IPR011006">
    <property type="entry name" value="CheY-like_superfamily"/>
</dbReference>
<dbReference type="CDD" id="cd00130">
    <property type="entry name" value="PAS"/>
    <property type="match status" value="4"/>
</dbReference>
<feature type="domain" description="Response regulatory" evidence="12">
    <location>
        <begin position="873"/>
        <end position="986"/>
    </location>
</feature>
<keyword evidence="10" id="KW-0812">Transmembrane</keyword>
<dbReference type="InterPro" id="IPR036890">
    <property type="entry name" value="HATPase_C_sf"/>
</dbReference>
<dbReference type="InterPro" id="IPR035965">
    <property type="entry name" value="PAS-like_dom_sf"/>
</dbReference>
<dbReference type="PROSITE" id="PS50109">
    <property type="entry name" value="HIS_KIN"/>
    <property type="match status" value="1"/>
</dbReference>
<evidence type="ECO:0000256" key="8">
    <source>
        <dbReference type="ARBA" id="ARBA00023012"/>
    </source>
</evidence>
<dbReference type="PROSITE" id="PS50112">
    <property type="entry name" value="PAS"/>
    <property type="match status" value="4"/>
</dbReference>
<comment type="catalytic activity">
    <reaction evidence="1">
        <text>ATP + protein L-histidine = ADP + protein N-phospho-L-histidine.</text>
        <dbReference type="EC" id="2.7.13.3"/>
    </reaction>
</comment>
<feature type="domain" description="PAC" evidence="14">
    <location>
        <begin position="542"/>
        <end position="594"/>
    </location>
</feature>
<dbReference type="SMART" id="SM00086">
    <property type="entry name" value="PAC"/>
    <property type="match status" value="3"/>
</dbReference>
<protein>
    <recommendedName>
        <fullName evidence="2">histidine kinase</fullName>
        <ecNumber evidence="2">2.7.13.3</ecNumber>
    </recommendedName>
</protein>
<dbReference type="SUPFAM" id="SSF55785">
    <property type="entry name" value="PYP-like sensor domain (PAS domain)"/>
    <property type="match status" value="4"/>
</dbReference>
<dbReference type="Pfam" id="PF00989">
    <property type="entry name" value="PAS"/>
    <property type="match status" value="1"/>
</dbReference>
<dbReference type="SMART" id="SM00388">
    <property type="entry name" value="HisKA"/>
    <property type="match status" value="1"/>
</dbReference>
<evidence type="ECO:0000313" key="15">
    <source>
        <dbReference type="EMBL" id="VTR96436.1"/>
    </source>
</evidence>
<dbReference type="PANTHER" id="PTHR43065">
    <property type="entry name" value="SENSOR HISTIDINE KINASE"/>
    <property type="match status" value="1"/>
</dbReference>
<dbReference type="CDD" id="cd00082">
    <property type="entry name" value="HisKA"/>
    <property type="match status" value="1"/>
</dbReference>
<dbReference type="Proteomes" id="UP000464178">
    <property type="component" value="Chromosome"/>
</dbReference>
<dbReference type="InterPro" id="IPR000700">
    <property type="entry name" value="PAS-assoc_C"/>
</dbReference>
<feature type="domain" description="PAS" evidence="13">
    <location>
        <begin position="344"/>
        <end position="388"/>
    </location>
</feature>
<dbReference type="PROSITE" id="PS50110">
    <property type="entry name" value="RESPONSE_REGULATORY"/>
    <property type="match status" value="1"/>
</dbReference>
<dbReference type="Gene3D" id="3.30.565.10">
    <property type="entry name" value="Histidine kinase-like ATPase, C-terminal domain"/>
    <property type="match status" value="1"/>
</dbReference>
<dbReference type="GO" id="GO:0000155">
    <property type="term" value="F:phosphorelay sensor kinase activity"/>
    <property type="evidence" value="ECO:0007669"/>
    <property type="project" value="InterPro"/>
</dbReference>
<sequence length="994" mass="108044">MTFSPPNKPFPWLPAALVVVVAGGAAVCATAVPQPISGPLVGVLVIGAAALGWWANRSAPATRSVINTGPHDTLSESETRLRLLESAVVHAHDAVAIVEARPGEGPGRSVMYVNEAFCRLTGYARADVIGRSLYMLRGAGSDPDTLARLGAAMNSGTPLRVELRNYRKDGTPFWVDLSAVPVPDPEGKLSHWVMIQRDIDRRKSAERRARQTGQLLRAIIDAFPGPISAKDRDSRYLVMNQFQAELLGVTPEDAVGRTAAELVDATYGAMTVERDREVMSTCRPVQFEARYPAPIGDGRPWLTSKAPLWMPDGVDSEPAGARGVVTVALDISALKAAEDALRRSEERYRQLFRAVPHPVFVYDTQTLRILAVNEAAIRKYGYTRDEFLTLTVPDIRLADEVSYSLASAGDSSLPDGPPAIRRHRTRTGALIHVEVSSFALSLEGRGVKLALVNDVTERRKAEEELRRSEELFRGIFESTSAGVSLTNAEGLFVSCNPAFAAMLGRTVPEVLQLTPASLTHPDDLAEQQILLEEVRTGARDRFSYSKRYIRPDGQIIWAELSFAAVRNAAGEYEYGLGVSVNVTERRLLEDQLRQAQKMEAIGQMAGGVAHDFNNLLTAVLGNLSLVRLPDHDPNRPLLTAVEQAAARAADLTRKLLGYARRNQLVFAPVEPRDALGEVMALLRHTVDPRIHLALEIDPDCPPVHADPTLLVQAVMNLGLNARDAMPDGGTLTFTAEPVNLHENDPRPAGWDDVRPGRYVRLAVSDTGTGMTPEVQARLFEPFFTTKAIGKGTGLGLPMVHGIVKQHHGWIEIYSNPGIGTRIELNLPMSELMATPSRAHARTPLPIPIPAPFPVLAPSAPTPARALNAPTPATILLVDDEQMIRDLGTAVLTRAGYRVITAEDGQEAVETFQREFADIALVILDVTMPRMSGSDASRHMIRIDPNVRVLFSTGYSADDLAELDGSQGLLSKPYRPQELVAAVRAALTITPQPVG</sequence>
<dbReference type="InterPro" id="IPR000014">
    <property type="entry name" value="PAS"/>
</dbReference>
<evidence type="ECO:0000259" key="11">
    <source>
        <dbReference type="PROSITE" id="PS50109"/>
    </source>
</evidence>
<dbReference type="InterPro" id="IPR013656">
    <property type="entry name" value="PAS_4"/>
</dbReference>
<dbReference type="Pfam" id="PF00072">
    <property type="entry name" value="Response_reg"/>
    <property type="match status" value="1"/>
</dbReference>
<dbReference type="SMART" id="SM00091">
    <property type="entry name" value="PAS"/>
    <property type="match status" value="4"/>
</dbReference>
<name>A0A6P2D7G8_9BACT</name>
<evidence type="ECO:0000256" key="9">
    <source>
        <dbReference type="PROSITE-ProRule" id="PRU00169"/>
    </source>
</evidence>
<dbReference type="SUPFAM" id="SSF52172">
    <property type="entry name" value="CheY-like"/>
    <property type="match status" value="1"/>
</dbReference>
<dbReference type="SUPFAM" id="SSF55874">
    <property type="entry name" value="ATPase domain of HSP90 chaperone/DNA topoisomerase II/histidine kinase"/>
    <property type="match status" value="1"/>
</dbReference>
<evidence type="ECO:0000259" key="12">
    <source>
        <dbReference type="PROSITE" id="PS50110"/>
    </source>
</evidence>
<keyword evidence="16" id="KW-1185">Reference proteome</keyword>
<dbReference type="GO" id="GO:0005524">
    <property type="term" value="F:ATP binding"/>
    <property type="evidence" value="ECO:0007669"/>
    <property type="project" value="UniProtKB-KW"/>
</dbReference>
<dbReference type="InterPro" id="IPR001789">
    <property type="entry name" value="Sig_transdc_resp-reg_receiver"/>
</dbReference>
<keyword evidence="3 9" id="KW-0597">Phosphoprotein</keyword>
<keyword evidence="4" id="KW-0808">Transferase</keyword>
<gene>
    <name evidence="15" type="ORF">SOIL9_12780</name>
</gene>
<feature type="modified residue" description="4-aspartylphosphate" evidence="9">
    <location>
        <position position="924"/>
    </location>
</feature>
<evidence type="ECO:0000259" key="14">
    <source>
        <dbReference type="PROSITE" id="PS50113"/>
    </source>
</evidence>
<dbReference type="InterPro" id="IPR003661">
    <property type="entry name" value="HisK_dim/P_dom"/>
</dbReference>
<evidence type="ECO:0000256" key="3">
    <source>
        <dbReference type="ARBA" id="ARBA00022553"/>
    </source>
</evidence>
<keyword evidence="5" id="KW-0547">Nucleotide-binding</keyword>
<dbReference type="InterPro" id="IPR005467">
    <property type="entry name" value="His_kinase_dom"/>
</dbReference>
<dbReference type="EMBL" id="LR593886">
    <property type="protein sequence ID" value="VTR96436.1"/>
    <property type="molecule type" value="Genomic_DNA"/>
</dbReference>
<dbReference type="Gene3D" id="3.40.50.2300">
    <property type="match status" value="1"/>
</dbReference>
<feature type="transmembrane region" description="Helical" evidence="10">
    <location>
        <begin position="39"/>
        <end position="55"/>
    </location>
</feature>
<dbReference type="NCBIfam" id="TIGR00229">
    <property type="entry name" value="sensory_box"/>
    <property type="match status" value="4"/>
</dbReference>
<evidence type="ECO:0000256" key="10">
    <source>
        <dbReference type="SAM" id="Phobius"/>
    </source>
</evidence>
<keyword evidence="7" id="KW-0067">ATP-binding</keyword>
<dbReference type="RefSeq" id="WP_162670724.1">
    <property type="nucleotide sequence ID" value="NZ_LR593886.1"/>
</dbReference>
<dbReference type="Gene3D" id="1.10.287.130">
    <property type="match status" value="1"/>
</dbReference>
<evidence type="ECO:0000256" key="4">
    <source>
        <dbReference type="ARBA" id="ARBA00022679"/>
    </source>
</evidence>
<keyword evidence="10" id="KW-0472">Membrane</keyword>
<dbReference type="AlphaFoldDB" id="A0A6P2D7G8"/>
<dbReference type="InterPro" id="IPR001610">
    <property type="entry name" value="PAC"/>
</dbReference>
<dbReference type="EC" id="2.7.13.3" evidence="2"/>
<dbReference type="Pfam" id="PF02518">
    <property type="entry name" value="HATPase_c"/>
    <property type="match status" value="1"/>
</dbReference>
<dbReference type="SMART" id="SM00448">
    <property type="entry name" value="REC"/>
    <property type="match status" value="1"/>
</dbReference>
<dbReference type="InterPro" id="IPR013767">
    <property type="entry name" value="PAS_fold"/>
</dbReference>
<evidence type="ECO:0000259" key="13">
    <source>
        <dbReference type="PROSITE" id="PS50112"/>
    </source>
</evidence>
<accession>A0A6P2D7G8</accession>
<keyword evidence="8" id="KW-0902">Two-component regulatory system</keyword>
<evidence type="ECO:0000256" key="2">
    <source>
        <dbReference type="ARBA" id="ARBA00012438"/>
    </source>
</evidence>
<keyword evidence="6" id="KW-0418">Kinase</keyword>